<keyword evidence="3" id="KW-1185">Reference proteome</keyword>
<evidence type="ECO:0000313" key="2">
    <source>
        <dbReference type="EMBL" id="RXM32411.1"/>
    </source>
</evidence>
<accession>A0A444UB91</accession>
<feature type="compositionally biased region" description="Basic residues" evidence="1">
    <location>
        <begin position="55"/>
        <end position="65"/>
    </location>
</feature>
<name>A0A444UB91_ACIRT</name>
<dbReference type="Proteomes" id="UP000289886">
    <property type="component" value="Unassembled WGS sequence"/>
</dbReference>
<evidence type="ECO:0000256" key="1">
    <source>
        <dbReference type="SAM" id="MobiDB-lite"/>
    </source>
</evidence>
<dbReference type="AlphaFoldDB" id="A0A444UB91"/>
<protein>
    <submittedName>
        <fullName evidence="2">Uncharacterized protein</fullName>
    </submittedName>
</protein>
<gene>
    <name evidence="2" type="ORF">EOD39_1478</name>
</gene>
<reference evidence="2 3" key="1">
    <citation type="submission" date="2019-01" db="EMBL/GenBank/DDBJ databases">
        <title>Draft Genome and Complete Hox-Cluster Characterization of the Sterlet Sturgeon (Acipenser ruthenus).</title>
        <authorList>
            <person name="Wei Q."/>
        </authorList>
    </citation>
    <scope>NUCLEOTIDE SEQUENCE [LARGE SCALE GENOMIC DNA]</scope>
    <source>
        <strain evidence="2">WHYD16114868_AA</strain>
        <tissue evidence="2">Blood</tissue>
    </source>
</reference>
<feature type="region of interest" description="Disordered" evidence="1">
    <location>
        <begin position="45"/>
        <end position="73"/>
    </location>
</feature>
<organism evidence="2 3">
    <name type="scientific">Acipenser ruthenus</name>
    <name type="common">Sterlet sturgeon</name>
    <dbReference type="NCBI Taxonomy" id="7906"/>
    <lineage>
        <taxon>Eukaryota</taxon>
        <taxon>Metazoa</taxon>
        <taxon>Chordata</taxon>
        <taxon>Craniata</taxon>
        <taxon>Vertebrata</taxon>
        <taxon>Euteleostomi</taxon>
        <taxon>Actinopterygii</taxon>
        <taxon>Chondrostei</taxon>
        <taxon>Acipenseriformes</taxon>
        <taxon>Acipenseridae</taxon>
        <taxon>Acipenser</taxon>
    </lineage>
</organism>
<sequence length="151" mass="17315">MKSAKDARMMDHLDYWSPDLPRWWMGGLRGPRLVLCLRGVRTQRGALSPPEPRKQKCRRGGRSRRQAKELVPAPVSEREILPARVSEREDLPVLVPEREVLPLLETPARYTGERKAGRGFWDAVCHICGEHGHYVVYGRKYGWMPSGSGWN</sequence>
<comment type="caution">
    <text evidence="2">The sequence shown here is derived from an EMBL/GenBank/DDBJ whole genome shotgun (WGS) entry which is preliminary data.</text>
</comment>
<evidence type="ECO:0000313" key="3">
    <source>
        <dbReference type="Proteomes" id="UP000289886"/>
    </source>
</evidence>
<dbReference type="EMBL" id="SCEB01214898">
    <property type="protein sequence ID" value="RXM32411.1"/>
    <property type="molecule type" value="Genomic_DNA"/>
</dbReference>
<proteinExistence type="predicted"/>